<dbReference type="InterPro" id="IPR019734">
    <property type="entry name" value="TPR_rpt"/>
</dbReference>
<dbReference type="SMART" id="SM00028">
    <property type="entry name" value="TPR"/>
    <property type="match status" value="7"/>
</dbReference>
<evidence type="ECO:0000256" key="1">
    <source>
        <dbReference type="PROSITE-ProRule" id="PRU00339"/>
    </source>
</evidence>
<dbReference type="EMBL" id="JAODUP010000060">
    <property type="protein sequence ID" value="KAK2164681.1"/>
    <property type="molecule type" value="Genomic_DNA"/>
</dbReference>
<dbReference type="InterPro" id="IPR011990">
    <property type="entry name" value="TPR-like_helical_dom_sf"/>
</dbReference>
<dbReference type="SUPFAM" id="SSF48452">
    <property type="entry name" value="TPR-like"/>
    <property type="match status" value="2"/>
</dbReference>
<reference evidence="3" key="1">
    <citation type="journal article" date="2023" name="Mol. Biol. Evol.">
        <title>Third-Generation Sequencing Reveals the Adaptive Role of the Epigenome in Three Deep-Sea Polychaetes.</title>
        <authorList>
            <person name="Perez M."/>
            <person name="Aroh O."/>
            <person name="Sun Y."/>
            <person name="Lan Y."/>
            <person name="Juniper S.K."/>
            <person name="Young C.R."/>
            <person name="Angers B."/>
            <person name="Qian P.Y."/>
        </authorList>
    </citation>
    <scope>NUCLEOTIDE SEQUENCE</scope>
    <source>
        <strain evidence="3">P08H-3</strain>
    </source>
</reference>
<feature type="compositionally biased region" description="Basic and acidic residues" evidence="2">
    <location>
        <begin position="647"/>
        <end position="679"/>
    </location>
</feature>
<evidence type="ECO:0000313" key="3">
    <source>
        <dbReference type="EMBL" id="KAK2164681.1"/>
    </source>
</evidence>
<keyword evidence="4" id="KW-1185">Reference proteome</keyword>
<dbReference type="AlphaFoldDB" id="A0AAD9NDW1"/>
<accession>A0AAD9NDW1</accession>
<feature type="compositionally biased region" description="Basic and acidic residues" evidence="2">
    <location>
        <begin position="789"/>
        <end position="801"/>
    </location>
</feature>
<feature type="compositionally biased region" description="Polar residues" evidence="2">
    <location>
        <begin position="491"/>
        <end position="503"/>
    </location>
</feature>
<feature type="region of interest" description="Disordered" evidence="2">
    <location>
        <begin position="579"/>
        <end position="824"/>
    </location>
</feature>
<dbReference type="PROSITE" id="PS50005">
    <property type="entry name" value="TPR"/>
    <property type="match status" value="3"/>
</dbReference>
<dbReference type="Gene3D" id="1.25.40.10">
    <property type="entry name" value="Tetratricopeptide repeat domain"/>
    <property type="match status" value="2"/>
</dbReference>
<gene>
    <name evidence="3" type="ORF">LSH36_60g01010</name>
</gene>
<feature type="compositionally biased region" description="Basic residues" evidence="2">
    <location>
        <begin position="509"/>
        <end position="521"/>
    </location>
</feature>
<dbReference type="PANTHER" id="PTHR47050">
    <property type="entry name" value="TETRATRICOPEPTIDE REPEAT PROTEIN 24"/>
    <property type="match status" value="1"/>
</dbReference>
<feature type="region of interest" description="Disordered" evidence="2">
    <location>
        <begin position="388"/>
        <end position="415"/>
    </location>
</feature>
<keyword evidence="1" id="KW-0802">TPR repeat</keyword>
<protein>
    <submittedName>
        <fullName evidence="3">Uncharacterized protein</fullName>
    </submittedName>
</protein>
<proteinExistence type="predicted"/>
<feature type="compositionally biased region" description="Acidic residues" evidence="2">
    <location>
        <begin position="622"/>
        <end position="635"/>
    </location>
</feature>
<name>A0AAD9NDW1_9ANNE</name>
<feature type="repeat" description="TPR" evidence="1">
    <location>
        <begin position="253"/>
        <end position="286"/>
    </location>
</feature>
<feature type="compositionally biased region" description="Polar residues" evidence="2">
    <location>
        <begin position="709"/>
        <end position="728"/>
    </location>
</feature>
<dbReference type="InterPro" id="IPR024812">
    <property type="entry name" value="TPR_24"/>
</dbReference>
<feature type="compositionally biased region" description="Polar residues" evidence="2">
    <location>
        <begin position="389"/>
        <end position="403"/>
    </location>
</feature>
<feature type="compositionally biased region" description="Polar residues" evidence="2">
    <location>
        <begin position="637"/>
        <end position="646"/>
    </location>
</feature>
<feature type="region of interest" description="Disordered" evidence="2">
    <location>
        <begin position="475"/>
        <end position="566"/>
    </location>
</feature>
<organism evidence="3 4">
    <name type="scientific">Paralvinella palmiformis</name>
    <dbReference type="NCBI Taxonomy" id="53620"/>
    <lineage>
        <taxon>Eukaryota</taxon>
        <taxon>Metazoa</taxon>
        <taxon>Spiralia</taxon>
        <taxon>Lophotrochozoa</taxon>
        <taxon>Annelida</taxon>
        <taxon>Polychaeta</taxon>
        <taxon>Sedentaria</taxon>
        <taxon>Canalipalpata</taxon>
        <taxon>Terebellida</taxon>
        <taxon>Terebelliformia</taxon>
        <taxon>Alvinellidae</taxon>
        <taxon>Paralvinella</taxon>
    </lineage>
</organism>
<feature type="repeat" description="TPR" evidence="1">
    <location>
        <begin position="333"/>
        <end position="366"/>
    </location>
</feature>
<evidence type="ECO:0000256" key="2">
    <source>
        <dbReference type="SAM" id="MobiDB-lite"/>
    </source>
</evidence>
<comment type="caution">
    <text evidence="3">The sequence shown here is derived from an EMBL/GenBank/DDBJ whole genome shotgun (WGS) entry which is preliminary data.</text>
</comment>
<feature type="compositionally biased region" description="Basic residues" evidence="2">
    <location>
        <begin position="475"/>
        <end position="485"/>
    </location>
</feature>
<sequence length="824" mass="92580">MGKDEFNSLAVRIKSETYVGTEELQKCNFEQAIEHFDSAYQAAIKIEDDQVKRACAFNLGAAHIANHNPVKGITCLKRAITSNSTDTSHTNGDLYYNFGLAYELLGGKSEATKYFELALEEYQRYNDLRMAAEVAGRIGVLYLSQKEMLQAARVYSIAAISFGGLSDIVNQAMSLSQQAGSLLKAGKITDTLRLADDCMLVCQKSDQSEALGKIYNELGLIYTQCTDYNQAQKCFELALPLSRGPEDNKRQQAVILQNLGATYNFLGDYQRALGFHESAIAMHANLNNRNAQGQCFLNLAYAYSRLGDTESAGECYLHALQAAKDTDDTHSQWQALEGLGAVYYHSGNYHRAIKYYQQAISALTKSGESNPIAQERLMAKLNDALECNLPSNSPQQNVGSSPAISPMQEKPTRQRVKQLTQIRANPLIAKKVPYEFERIAMGLGEYDIDSDYAIPDNRRHQKLNPDEVDQVLRRSNRSKKRHHHQNEHNRSASLSSGQDYQSSGERRQAAQKRLPHRQSTRRKFEEHGHRSAFSDSLLKPEGCSTEEENRKNGDITEPNKQQQQELINKEKSSKLLAAMPLQPRRRESDLDSIDTEANSLHKEGNPSENDSDVSDRASQTGEETDPEKQYEEDDMLSLSSTNNNSEAELKRYHNELEKIVKRESDAQSERDTSDSRSESGEESNPEVMFTGTLGSPDYTAPHPPGINPQLHQTYVNPVDVPSSSNNRIKVSLPDEEDPTYQRISSLIPDVKPPELSVNPRDHQPTLPKPPLSQLSTGEQEAFLNQYRQHHLEHTRDQVGRPEDDDLLLPQRKRNKQTSKACVLM</sequence>
<dbReference type="Proteomes" id="UP001208570">
    <property type="component" value="Unassembled WGS sequence"/>
</dbReference>
<evidence type="ECO:0000313" key="4">
    <source>
        <dbReference type="Proteomes" id="UP001208570"/>
    </source>
</evidence>
<dbReference type="Pfam" id="PF13181">
    <property type="entry name" value="TPR_8"/>
    <property type="match status" value="1"/>
</dbReference>
<feature type="repeat" description="TPR" evidence="1">
    <location>
        <begin position="212"/>
        <end position="245"/>
    </location>
</feature>
<dbReference type="Pfam" id="PF13424">
    <property type="entry name" value="TPR_12"/>
    <property type="match status" value="2"/>
</dbReference>
<dbReference type="PANTHER" id="PTHR47050:SF1">
    <property type="entry name" value="TETRATRICOPEPTIDE REPEAT PROTEIN 24-LIKE"/>
    <property type="match status" value="1"/>
</dbReference>